<evidence type="ECO:0000313" key="2">
    <source>
        <dbReference type="EMBL" id="QQT85821.1"/>
    </source>
</evidence>
<organism evidence="2 3">
    <name type="scientific">Acinetobacter ursingii</name>
    <dbReference type="NCBI Taxonomy" id="108980"/>
    <lineage>
        <taxon>Bacteria</taxon>
        <taxon>Pseudomonadati</taxon>
        <taxon>Pseudomonadota</taxon>
        <taxon>Gammaproteobacteria</taxon>
        <taxon>Moraxellales</taxon>
        <taxon>Moraxellaceae</taxon>
        <taxon>Acinetobacter</taxon>
    </lineage>
</organism>
<proteinExistence type="predicted"/>
<dbReference type="Proteomes" id="UP000595320">
    <property type="component" value="Chromosome"/>
</dbReference>
<dbReference type="GeneID" id="66212405"/>
<reference evidence="2 3" key="1">
    <citation type="submission" date="2021-01" db="EMBL/GenBank/DDBJ databases">
        <title>FDA dAtabase for Regulatory Grade micrObial Sequences (FDA-ARGOS): Supporting development and validation of Infectious Disease Dx tests.</title>
        <authorList>
            <person name="Sproer C."/>
            <person name="Gronow S."/>
            <person name="Severitt S."/>
            <person name="Schroder I."/>
            <person name="Tallon L."/>
            <person name="Sadzewicz L."/>
            <person name="Zhao X."/>
            <person name="Boylan J."/>
            <person name="Ott S."/>
            <person name="Bowen H."/>
            <person name="Vavikolanu K."/>
            <person name="Mehta A."/>
            <person name="Aluvathingal J."/>
            <person name="Nadendla S."/>
            <person name="Lowell S."/>
            <person name="Myers T."/>
            <person name="Yan Y."/>
            <person name="Sichtig H."/>
        </authorList>
    </citation>
    <scope>NUCLEOTIDE SEQUENCE [LARGE SCALE GENOMIC DNA]</scope>
    <source>
        <strain evidence="2 3">FDAARGOS_1096</strain>
    </source>
</reference>
<sequence>MLHLGIPYDQAVNIPLDLAYAFLIDERPDNTHQRQSKKSNVNPAQSNAIPQSSETTTFVAARRKHSKKV</sequence>
<dbReference type="AlphaFoldDB" id="A0A7T9UH87"/>
<accession>A0A7T9UH87</accession>
<name>A0A7T9UH87_9GAMM</name>
<protein>
    <submittedName>
        <fullName evidence="2">Uncharacterized protein</fullName>
    </submittedName>
</protein>
<dbReference type="EMBL" id="CP068176">
    <property type="protein sequence ID" value="QQT85821.1"/>
    <property type="molecule type" value="Genomic_DNA"/>
</dbReference>
<feature type="region of interest" description="Disordered" evidence="1">
    <location>
        <begin position="30"/>
        <end position="69"/>
    </location>
</feature>
<evidence type="ECO:0000313" key="3">
    <source>
        <dbReference type="Proteomes" id="UP000595320"/>
    </source>
</evidence>
<feature type="compositionally biased region" description="Polar residues" evidence="1">
    <location>
        <begin position="38"/>
        <end position="58"/>
    </location>
</feature>
<dbReference type="RefSeq" id="WP_034697781.1">
    <property type="nucleotide sequence ID" value="NZ_BKGH01000084.1"/>
</dbReference>
<gene>
    <name evidence="2" type="ORF">I6I53_13115</name>
</gene>
<evidence type="ECO:0000256" key="1">
    <source>
        <dbReference type="SAM" id="MobiDB-lite"/>
    </source>
</evidence>